<evidence type="ECO:0000256" key="1">
    <source>
        <dbReference type="SAM" id="Coils"/>
    </source>
</evidence>
<evidence type="ECO:0000259" key="2">
    <source>
        <dbReference type="Pfam" id="PF06791"/>
    </source>
</evidence>
<dbReference type="EMBL" id="OY288114">
    <property type="protein sequence ID" value="CAJ0885329.1"/>
    <property type="molecule type" value="Genomic_DNA"/>
</dbReference>
<reference evidence="3" key="1">
    <citation type="submission" date="2023-07" db="EMBL/GenBank/DDBJ databases">
        <authorList>
            <person name="Pelsma A.J. K."/>
        </authorList>
    </citation>
    <scope>NUCLEOTIDE SEQUENCE</scope>
</reference>
<evidence type="ECO:0000313" key="3">
    <source>
        <dbReference type="EMBL" id="CAJ0885329.1"/>
    </source>
</evidence>
<protein>
    <recommendedName>
        <fullName evidence="2">Bacteriophage tail tape measure N-terminal domain-containing protein</fullName>
    </recommendedName>
</protein>
<keyword evidence="1" id="KW-0175">Coiled coil</keyword>
<dbReference type="InterPro" id="IPR009628">
    <property type="entry name" value="Phage_tape_measure_N"/>
</dbReference>
<organism evidence="3">
    <name type="scientific">freshwater sediment metagenome</name>
    <dbReference type="NCBI Taxonomy" id="556182"/>
    <lineage>
        <taxon>unclassified sequences</taxon>
        <taxon>metagenomes</taxon>
        <taxon>ecological metagenomes</taxon>
    </lineage>
</organism>
<dbReference type="Pfam" id="PF06791">
    <property type="entry name" value="TMP_2"/>
    <property type="match status" value="1"/>
</dbReference>
<feature type="domain" description="Bacteriophage tail tape measure N-terminal" evidence="2">
    <location>
        <begin position="2"/>
        <end position="171"/>
    </location>
</feature>
<sequence>MLTQQGAQIADVFTSSRGGAVAALQEFAAAAGRVALNPLTMIAAAVGTAGYAMMAWKEHADALTVALNGVGRQAGLTAGQIDRLADTAALGSGLSMSAARGYAGQFINAGVSGANLGGGLGLVRPLGARLGLDSDTAASTLAGALADPSKGAAELAKQYGLLNYAERERIRVLQDTGERSKASAELIAILSGKIQDMRDPTSRLSAVLDQAKNGFSNFLTKMGDELAGPKSYKDSIGRIAEAARAAKEKLATDHADLLQQIINQTDAEGAAQRKRIEQLSAAEKALSDPRALEMLGANATTAADAVQKLQQQIGGFQTAVEKAAEAAKDQLALAGKSPIEQQMIRLEQQARDDARAGTFSQGAFNDQVKAATKQYQYDTFDSPRMDIQGRMRMLDVQQADLGKSTYDTAFDTAYTEKYNQLYKDNVDLTPSAVDKLNQYAQEQAELAKATEDFNQRQQEIRDSLDLTRSTTKDLGESLVDAFRRGESAAEALRGVLDRLTSKLLDKTLDSAISGLLGASGTTGGGLFGGLLGGLFGGGAAKGVVGALGPGFSVPTFAEGGTLGAGKWGIAGEAGPELIRGPANIVPFSKMGGGLNVKVVNNVSGAQPDVRQMSDGELLIVFDKLVDQKMKAQVPGIVASSQRRSM</sequence>
<name>A0AA48M271_9ZZZZ</name>
<gene>
    <name evidence="3" type="ORF">AMST5_03605</name>
</gene>
<feature type="coiled-coil region" evidence="1">
    <location>
        <begin position="432"/>
        <end position="459"/>
    </location>
</feature>
<accession>A0AA48M271</accession>
<dbReference type="AlphaFoldDB" id="A0AA48M271"/>
<proteinExistence type="predicted"/>